<accession>A0A3N2GUT2</accession>
<comment type="similarity">
    <text evidence="1 5 6">Belongs to the universal ribosomal protein uL13 family.</text>
</comment>
<proteinExistence type="inferred from homology"/>
<dbReference type="PROSITE" id="PS00783">
    <property type="entry name" value="RIBOSOMAL_L13"/>
    <property type="match status" value="1"/>
</dbReference>
<evidence type="ECO:0000256" key="7">
    <source>
        <dbReference type="RuleBase" id="RU003878"/>
    </source>
</evidence>
<evidence type="ECO:0000313" key="9">
    <source>
        <dbReference type="Proteomes" id="UP000274843"/>
    </source>
</evidence>
<dbReference type="CDD" id="cd00392">
    <property type="entry name" value="Ribosomal_L13"/>
    <property type="match status" value="1"/>
</dbReference>
<evidence type="ECO:0000256" key="1">
    <source>
        <dbReference type="ARBA" id="ARBA00006227"/>
    </source>
</evidence>
<dbReference type="InterPro" id="IPR005823">
    <property type="entry name" value="Ribosomal_uL13_bac-type"/>
</dbReference>
<evidence type="ECO:0000256" key="6">
    <source>
        <dbReference type="RuleBase" id="RU003877"/>
    </source>
</evidence>
<dbReference type="SUPFAM" id="SSF52161">
    <property type="entry name" value="Ribosomal protein L13"/>
    <property type="match status" value="1"/>
</dbReference>
<name>A0A3N2GUT2_9PSEU</name>
<dbReference type="Gene3D" id="3.90.1180.10">
    <property type="entry name" value="Ribosomal protein L13"/>
    <property type="match status" value="1"/>
</dbReference>
<dbReference type="RefSeq" id="WP_020420002.1">
    <property type="nucleotide sequence ID" value="NZ_CBDRBK010000001.1"/>
</dbReference>
<evidence type="ECO:0000313" key="8">
    <source>
        <dbReference type="EMBL" id="ROS40367.1"/>
    </source>
</evidence>
<dbReference type="InterPro" id="IPR005822">
    <property type="entry name" value="Ribosomal_uL13"/>
</dbReference>
<dbReference type="GO" id="GO:0022625">
    <property type="term" value="C:cytosolic large ribosomal subunit"/>
    <property type="evidence" value="ECO:0007669"/>
    <property type="project" value="TreeGrafter"/>
</dbReference>
<evidence type="ECO:0000256" key="2">
    <source>
        <dbReference type="ARBA" id="ARBA00022980"/>
    </source>
</evidence>
<sequence>MPTYSPKPGDVTRAWHVIDAEDVVLGRLATEVATLLRGKHKPTYAPHVDTGDFVIIVNAEKVRLTGNKRDQKFAYRHSGYPGGLRKRSFGELLDTRPDRLLEKVVKGMLPKNKLGRAQAKKLKVYAGPQHPHAAQQPQPFEITKIAQVAK</sequence>
<dbReference type="EMBL" id="RKHY01000001">
    <property type="protein sequence ID" value="ROS40367.1"/>
    <property type="molecule type" value="Genomic_DNA"/>
</dbReference>
<keyword evidence="9" id="KW-1185">Reference proteome</keyword>
<keyword evidence="2 5" id="KW-0689">Ribosomal protein</keyword>
<dbReference type="AlphaFoldDB" id="A0A3N2GUT2"/>
<dbReference type="NCBIfam" id="TIGR01066">
    <property type="entry name" value="rplM_bact"/>
    <property type="match status" value="1"/>
</dbReference>
<protein>
    <recommendedName>
        <fullName evidence="4 5">Large ribosomal subunit protein uL13</fullName>
    </recommendedName>
</protein>
<dbReference type="PIRSF" id="PIRSF002181">
    <property type="entry name" value="Ribosomal_L13"/>
    <property type="match status" value="1"/>
</dbReference>
<evidence type="ECO:0000256" key="3">
    <source>
        <dbReference type="ARBA" id="ARBA00023274"/>
    </source>
</evidence>
<dbReference type="PANTHER" id="PTHR11545:SF2">
    <property type="entry name" value="LARGE RIBOSOMAL SUBUNIT PROTEIN UL13M"/>
    <property type="match status" value="1"/>
</dbReference>
<comment type="caution">
    <text evidence="8">The sequence shown here is derived from an EMBL/GenBank/DDBJ whole genome shotgun (WGS) entry which is preliminary data.</text>
</comment>
<comment type="subunit">
    <text evidence="5">Part of the 50S ribosomal subunit.</text>
</comment>
<dbReference type="GO" id="GO:0017148">
    <property type="term" value="P:negative regulation of translation"/>
    <property type="evidence" value="ECO:0007669"/>
    <property type="project" value="TreeGrafter"/>
</dbReference>
<dbReference type="Proteomes" id="UP000274843">
    <property type="component" value="Unassembled WGS sequence"/>
</dbReference>
<evidence type="ECO:0000256" key="5">
    <source>
        <dbReference type="HAMAP-Rule" id="MF_01366"/>
    </source>
</evidence>
<dbReference type="Pfam" id="PF00572">
    <property type="entry name" value="Ribosomal_L13"/>
    <property type="match status" value="1"/>
</dbReference>
<dbReference type="GO" id="GO:0006412">
    <property type="term" value="P:translation"/>
    <property type="evidence" value="ECO:0007669"/>
    <property type="project" value="UniProtKB-UniRule"/>
</dbReference>
<comment type="function">
    <text evidence="5 7">This protein is one of the early assembly proteins of the 50S ribosomal subunit, although it is not seen to bind rRNA by itself. It is important during the early stages of 50S assembly.</text>
</comment>
<dbReference type="GO" id="GO:0003735">
    <property type="term" value="F:structural constituent of ribosome"/>
    <property type="evidence" value="ECO:0007669"/>
    <property type="project" value="InterPro"/>
</dbReference>
<gene>
    <name evidence="5 7" type="primary">rplM</name>
    <name evidence="8" type="ORF">EDD35_2700</name>
</gene>
<keyword evidence="3 5" id="KW-0687">Ribonucleoprotein</keyword>
<dbReference type="GO" id="GO:0003729">
    <property type="term" value="F:mRNA binding"/>
    <property type="evidence" value="ECO:0007669"/>
    <property type="project" value="TreeGrafter"/>
</dbReference>
<dbReference type="PANTHER" id="PTHR11545">
    <property type="entry name" value="RIBOSOMAL PROTEIN L13"/>
    <property type="match status" value="1"/>
</dbReference>
<dbReference type="InterPro" id="IPR023563">
    <property type="entry name" value="Ribosomal_uL13_CS"/>
</dbReference>
<organism evidence="8 9">
    <name type="scientific">Amycolatopsis thermoflava</name>
    <dbReference type="NCBI Taxonomy" id="84480"/>
    <lineage>
        <taxon>Bacteria</taxon>
        <taxon>Bacillati</taxon>
        <taxon>Actinomycetota</taxon>
        <taxon>Actinomycetes</taxon>
        <taxon>Pseudonocardiales</taxon>
        <taxon>Pseudonocardiaceae</taxon>
        <taxon>Amycolatopsis</taxon>
        <taxon>Amycolatopsis methanolica group</taxon>
    </lineage>
</organism>
<dbReference type="HAMAP" id="MF_01366">
    <property type="entry name" value="Ribosomal_uL13"/>
    <property type="match status" value="1"/>
</dbReference>
<dbReference type="GeneID" id="301844094"/>
<dbReference type="InterPro" id="IPR036899">
    <property type="entry name" value="Ribosomal_uL13_sf"/>
</dbReference>
<reference evidence="8 9" key="1">
    <citation type="submission" date="2018-11" db="EMBL/GenBank/DDBJ databases">
        <title>Sequencing the genomes of 1000 actinobacteria strains.</title>
        <authorList>
            <person name="Klenk H.-P."/>
        </authorList>
    </citation>
    <scope>NUCLEOTIDE SEQUENCE [LARGE SCALE GENOMIC DNA]</scope>
    <source>
        <strain evidence="8 9">DSM 44348</strain>
    </source>
</reference>
<dbReference type="FunFam" id="3.90.1180.10:FF:000001">
    <property type="entry name" value="50S ribosomal protein L13"/>
    <property type="match status" value="1"/>
</dbReference>
<evidence type="ECO:0000256" key="4">
    <source>
        <dbReference type="ARBA" id="ARBA00035201"/>
    </source>
</evidence>